<dbReference type="GO" id="GO:0006353">
    <property type="term" value="P:DNA-templated transcription termination"/>
    <property type="evidence" value="ECO:0007669"/>
    <property type="project" value="UniProtKB-UniRule"/>
</dbReference>
<dbReference type="GeneID" id="92903374"/>
<dbReference type="InterPro" id="IPR006645">
    <property type="entry name" value="NGN-like_dom"/>
</dbReference>
<evidence type="ECO:0000256" key="2">
    <source>
        <dbReference type="ARBA" id="ARBA00022814"/>
    </source>
</evidence>
<evidence type="ECO:0000256" key="3">
    <source>
        <dbReference type="ARBA" id="ARBA00023015"/>
    </source>
</evidence>
<comment type="similarity">
    <text evidence="5 7">Belongs to the NusG family.</text>
</comment>
<dbReference type="Pfam" id="PF00467">
    <property type="entry name" value="KOW"/>
    <property type="match status" value="1"/>
</dbReference>
<dbReference type="Gene3D" id="3.30.70.940">
    <property type="entry name" value="NusG, N-terminal domain"/>
    <property type="match status" value="1"/>
</dbReference>
<dbReference type="InterPro" id="IPR005824">
    <property type="entry name" value="KOW"/>
</dbReference>
<keyword evidence="12" id="KW-1185">Reference proteome</keyword>
<reference evidence="11 13" key="3">
    <citation type="submission" date="2017-12" db="EMBL/GenBank/DDBJ databases">
        <title>Phylogenetic diversity of female urinary microbiome.</title>
        <authorList>
            <person name="Thomas-White K."/>
            <person name="Wolfe A.J."/>
        </authorList>
    </citation>
    <scope>NUCLEOTIDE SEQUENCE [LARGE SCALE GENOMIC DNA]</scope>
    <source>
        <strain evidence="11 13">UMB0139</strain>
    </source>
</reference>
<protein>
    <recommendedName>
        <fullName evidence="5 6">Transcription termination/antitermination protein NusG</fullName>
    </recommendedName>
</protein>
<keyword evidence="4 5" id="KW-0804">Transcription</keyword>
<keyword evidence="1 5" id="KW-0806">Transcription termination</keyword>
<reference evidence="10 12" key="1">
    <citation type="journal article" date="2016" name="Genome Announc.">
        <title>Complete Genome Sequences of Aerococcus christensenii CCUG 28831T, Aerococcus sanguinicola CCUG 43001T, Aerococcus urinae CCUG 36881T, Aerococcus urinaeequi CCUG 28094T, Aerococcus urinaehominis CCUG 42038 BT, and Aerococcus viridans CCUG 4311T.</title>
        <authorList>
            <person name="Carkaci D."/>
            <person name="Dargis R."/>
            <person name="Nielsen X.C."/>
            <person name="Skovgaard O."/>
            <person name="Fuursted K."/>
            <person name="Christensen J.J."/>
        </authorList>
    </citation>
    <scope>NUCLEOTIDE SEQUENCE [LARGE SCALE GENOMIC DNA]</scope>
    <source>
        <strain evidence="10 12">CCUG43001</strain>
    </source>
</reference>
<dbReference type="SMART" id="SM00738">
    <property type="entry name" value="NGN"/>
    <property type="match status" value="1"/>
</dbReference>
<dbReference type="PANTHER" id="PTHR30265:SF2">
    <property type="entry name" value="TRANSCRIPTION TERMINATION_ANTITERMINATION PROTEIN NUSG"/>
    <property type="match status" value="1"/>
</dbReference>
<keyword evidence="3 5" id="KW-0805">Transcription regulation</keyword>
<evidence type="ECO:0000256" key="4">
    <source>
        <dbReference type="ARBA" id="ARBA00023163"/>
    </source>
</evidence>
<evidence type="ECO:0000256" key="6">
    <source>
        <dbReference type="NCBIfam" id="TIGR00922"/>
    </source>
</evidence>
<dbReference type="PRINTS" id="PR00338">
    <property type="entry name" value="NUSGTNSCPFCT"/>
</dbReference>
<sequence length="183" mass="21018">MVETVESAKQWYVLHTYSGYENKVREDLEMRITSMGMEDYIFRAVVPETEHVEETKTGKQKVVKDKIFPGYVFVEMIMSDEAWFVVRNTPNVTGFLGSHGQGSKPTPLLDDEVHRLLRSQGEVVKRDIHFEVGEMVRVIDGAFDGLEGRIEAIEEDQEKLKVVVEMFGRETVAEVDFDQVDKL</sequence>
<evidence type="ECO:0000256" key="5">
    <source>
        <dbReference type="HAMAP-Rule" id="MF_00948"/>
    </source>
</evidence>
<dbReference type="Gene3D" id="2.30.30.30">
    <property type="match status" value="1"/>
</dbReference>
<dbReference type="SUPFAM" id="SSF82679">
    <property type="entry name" value="N-utilization substance G protein NusG, N-terminal domain"/>
    <property type="match status" value="1"/>
</dbReference>
<dbReference type="AlphaFoldDB" id="A0A0X8FB64"/>
<dbReference type="NCBIfam" id="TIGR00922">
    <property type="entry name" value="nusG"/>
    <property type="match status" value="1"/>
</dbReference>
<dbReference type="PANTHER" id="PTHR30265">
    <property type="entry name" value="RHO-INTERACTING TRANSCRIPTION TERMINATION FACTOR NUSG"/>
    <property type="match status" value="1"/>
</dbReference>
<dbReference type="Proteomes" id="UP000069912">
    <property type="component" value="Chromosome"/>
</dbReference>
<comment type="function">
    <text evidence="5 7">Participates in transcription elongation, termination and antitermination.</text>
</comment>
<dbReference type="GO" id="GO:0031564">
    <property type="term" value="P:transcription antitermination"/>
    <property type="evidence" value="ECO:0007669"/>
    <property type="project" value="UniProtKB-UniRule"/>
</dbReference>
<dbReference type="RefSeq" id="WP_067974026.1">
    <property type="nucleotide sequence ID" value="NZ_CAJHKM010000001.1"/>
</dbReference>
<organism evidence="10 12">
    <name type="scientific">Aerococcus sanguinicola</name>
    <dbReference type="NCBI Taxonomy" id="119206"/>
    <lineage>
        <taxon>Bacteria</taxon>
        <taxon>Bacillati</taxon>
        <taxon>Bacillota</taxon>
        <taxon>Bacilli</taxon>
        <taxon>Lactobacillales</taxon>
        <taxon>Aerococcaceae</taxon>
        <taxon>Aerococcus</taxon>
    </lineage>
</organism>
<dbReference type="CDD" id="cd09891">
    <property type="entry name" value="NGN_Bact_1"/>
    <property type="match status" value="1"/>
</dbReference>
<dbReference type="InterPro" id="IPR014722">
    <property type="entry name" value="Rib_uL2_dom2"/>
</dbReference>
<dbReference type="SMART" id="SM00739">
    <property type="entry name" value="KOW"/>
    <property type="match status" value="1"/>
</dbReference>
<dbReference type="HAMAP" id="MF_00948">
    <property type="entry name" value="NusG"/>
    <property type="match status" value="1"/>
</dbReference>
<evidence type="ECO:0000313" key="13">
    <source>
        <dbReference type="Proteomes" id="UP000234239"/>
    </source>
</evidence>
<evidence type="ECO:0000259" key="8">
    <source>
        <dbReference type="SMART" id="SM00738"/>
    </source>
</evidence>
<dbReference type="OrthoDB" id="9809075at2"/>
<dbReference type="InterPro" id="IPR008991">
    <property type="entry name" value="Translation_prot_SH3-like_sf"/>
</dbReference>
<keyword evidence="2 5" id="KW-0889">Transcription antitermination</keyword>
<dbReference type="EMBL" id="CP014160">
    <property type="protein sequence ID" value="AMB94113.1"/>
    <property type="molecule type" value="Genomic_DNA"/>
</dbReference>
<dbReference type="SUPFAM" id="SSF50104">
    <property type="entry name" value="Translation proteins SH3-like domain"/>
    <property type="match status" value="1"/>
</dbReference>
<feature type="domain" description="NusG-like N-terminal" evidence="8">
    <location>
        <begin position="8"/>
        <end position="120"/>
    </location>
</feature>
<dbReference type="InterPro" id="IPR043425">
    <property type="entry name" value="NusG-like"/>
</dbReference>
<dbReference type="CDD" id="cd06091">
    <property type="entry name" value="KOW_NusG"/>
    <property type="match status" value="1"/>
</dbReference>
<evidence type="ECO:0000256" key="7">
    <source>
        <dbReference type="RuleBase" id="RU000538"/>
    </source>
</evidence>
<feature type="domain" description="KOW" evidence="9">
    <location>
        <begin position="129"/>
        <end position="156"/>
    </location>
</feature>
<accession>A0A0X8FB64</accession>
<dbReference type="InterPro" id="IPR001062">
    <property type="entry name" value="Transcrpt_antiterm_NusG"/>
</dbReference>
<evidence type="ECO:0000313" key="12">
    <source>
        <dbReference type="Proteomes" id="UP000069912"/>
    </source>
</evidence>
<dbReference type="Pfam" id="PF02357">
    <property type="entry name" value="NusG"/>
    <property type="match status" value="1"/>
</dbReference>
<reference evidence="12" key="2">
    <citation type="submission" date="2016-01" db="EMBL/GenBank/DDBJ databases">
        <title>Six Aerococcus type strain genome sequencing and assembly using PacBio and Illumina Hiseq.</title>
        <authorList>
            <person name="Carkaci D."/>
            <person name="Dargis R."/>
            <person name="Nielsen X.C."/>
            <person name="Skovgaard O."/>
            <person name="Fuursted K."/>
            <person name="Christensen J.J."/>
        </authorList>
    </citation>
    <scope>NUCLEOTIDE SEQUENCE [LARGE SCALE GENOMIC DNA]</scope>
    <source>
        <strain evidence="12">CCUG43001</strain>
    </source>
</reference>
<name>A0A0X8FB64_9LACT</name>
<dbReference type="GO" id="GO:0032784">
    <property type="term" value="P:regulation of DNA-templated transcription elongation"/>
    <property type="evidence" value="ECO:0007669"/>
    <property type="project" value="InterPro"/>
</dbReference>
<dbReference type="GO" id="GO:0006354">
    <property type="term" value="P:DNA-templated transcription elongation"/>
    <property type="evidence" value="ECO:0007669"/>
    <property type="project" value="UniProtKB-UniRule"/>
</dbReference>
<evidence type="ECO:0000259" key="9">
    <source>
        <dbReference type="SMART" id="SM00739"/>
    </source>
</evidence>
<dbReference type="Proteomes" id="UP000234239">
    <property type="component" value="Unassembled WGS sequence"/>
</dbReference>
<dbReference type="FunFam" id="3.30.70.940:FF:000002">
    <property type="entry name" value="Transcription termination/antitermination protein NusG"/>
    <property type="match status" value="1"/>
</dbReference>
<dbReference type="GO" id="GO:0005829">
    <property type="term" value="C:cytosol"/>
    <property type="evidence" value="ECO:0007669"/>
    <property type="project" value="TreeGrafter"/>
</dbReference>
<proteinExistence type="inferred from homology"/>
<evidence type="ECO:0000313" key="11">
    <source>
        <dbReference type="EMBL" id="PKZ22203.1"/>
    </source>
</evidence>
<evidence type="ECO:0000313" key="10">
    <source>
        <dbReference type="EMBL" id="AMB94113.1"/>
    </source>
</evidence>
<evidence type="ECO:0000256" key="1">
    <source>
        <dbReference type="ARBA" id="ARBA00022472"/>
    </source>
</evidence>
<dbReference type="EMBL" id="PKGY01000002">
    <property type="protein sequence ID" value="PKZ22203.1"/>
    <property type="molecule type" value="Genomic_DNA"/>
</dbReference>
<dbReference type="KEGG" id="asan:AWM72_04740"/>
<dbReference type="InterPro" id="IPR036735">
    <property type="entry name" value="NGN_dom_sf"/>
</dbReference>
<dbReference type="InterPro" id="IPR047050">
    <property type="entry name" value="NGN"/>
</dbReference>
<gene>
    <name evidence="5" type="primary">nusG</name>
    <name evidence="10" type="ORF">AWM72_04740</name>
    <name evidence="11" type="ORF">CYJ28_03555</name>
</gene>